<dbReference type="OMA" id="ISHYCEK"/>
<dbReference type="AlphaFoldDB" id="A0A1Y1IUZ5"/>
<dbReference type="Gene3D" id="3.40.30.10">
    <property type="entry name" value="Glutaredoxin"/>
    <property type="match status" value="1"/>
</dbReference>
<feature type="domain" description="GST C-terminal" evidence="1">
    <location>
        <begin position="106"/>
        <end position="272"/>
    </location>
</feature>
<dbReference type="Proteomes" id="UP000054558">
    <property type="component" value="Unassembled WGS sequence"/>
</dbReference>
<proteinExistence type="predicted"/>
<evidence type="ECO:0000313" key="2">
    <source>
        <dbReference type="EMBL" id="GAQ92507.1"/>
    </source>
</evidence>
<gene>
    <name evidence="2" type="ORF">KFL_010340010</name>
</gene>
<dbReference type="EMBL" id="DF237983">
    <property type="protein sequence ID" value="GAQ92507.1"/>
    <property type="molecule type" value="Genomic_DNA"/>
</dbReference>
<dbReference type="SUPFAM" id="SSF52833">
    <property type="entry name" value="Thioredoxin-like"/>
    <property type="match status" value="1"/>
</dbReference>
<dbReference type="PROSITE" id="PS50405">
    <property type="entry name" value="GST_CTER"/>
    <property type="match status" value="1"/>
</dbReference>
<dbReference type="InterPro" id="IPR010987">
    <property type="entry name" value="Glutathione-S-Trfase_C-like"/>
</dbReference>
<organism evidence="2 3">
    <name type="scientific">Klebsormidium nitens</name>
    <name type="common">Green alga</name>
    <name type="synonym">Ulothrix nitens</name>
    <dbReference type="NCBI Taxonomy" id="105231"/>
    <lineage>
        <taxon>Eukaryota</taxon>
        <taxon>Viridiplantae</taxon>
        <taxon>Streptophyta</taxon>
        <taxon>Klebsormidiophyceae</taxon>
        <taxon>Klebsormidiales</taxon>
        <taxon>Klebsormidiaceae</taxon>
        <taxon>Klebsormidium</taxon>
    </lineage>
</organism>
<accession>A0A1Y1IUZ5</accession>
<dbReference type="Gene3D" id="1.20.1050.10">
    <property type="match status" value="1"/>
</dbReference>
<dbReference type="Pfam" id="PF13417">
    <property type="entry name" value="GST_N_3"/>
    <property type="match status" value="1"/>
</dbReference>
<evidence type="ECO:0000259" key="1">
    <source>
        <dbReference type="PROSITE" id="PS50405"/>
    </source>
</evidence>
<dbReference type="InterPro" id="IPR036249">
    <property type="entry name" value="Thioredoxin-like_sf"/>
</dbReference>
<evidence type="ECO:0000313" key="3">
    <source>
        <dbReference type="Proteomes" id="UP000054558"/>
    </source>
</evidence>
<dbReference type="Pfam" id="PF13410">
    <property type="entry name" value="GST_C_2"/>
    <property type="match status" value="1"/>
</dbReference>
<dbReference type="InterPro" id="IPR004045">
    <property type="entry name" value="Glutathione_S-Trfase_N"/>
</dbReference>
<dbReference type="InterPro" id="IPR036282">
    <property type="entry name" value="Glutathione-S-Trfase_C_sf"/>
</dbReference>
<dbReference type="SUPFAM" id="SSF47616">
    <property type="entry name" value="GST C-terminal domain-like"/>
    <property type="match status" value="1"/>
</dbReference>
<sequence length="273" mass="30705">MSDVGATADTTPALSGGTRLRLITITVSHYCEKARWALEKQGVSFSEEGHLAVLHLLATRWAGGPRTVPKLVIETTGSNPGLINESSDIIRFADEHRASGKGTLYPEDKAAEIDSWMEKFDKEIGPHVRRWAYYHLLRSDRGFEVCFQGGTSSLERTVFWTSWPVLKPMYGQAFNLTEDGYRRSLSRLEAVFTEVDKTLADGRPYLTGDQFTAADLTLAALAYPAIMPPEMKVPKFPPVDRLPAEMRDLTLAWRERPFGKLVLRAYEKERHGM</sequence>
<keyword evidence="3" id="KW-1185">Reference proteome</keyword>
<reference evidence="2 3" key="1">
    <citation type="journal article" date="2014" name="Nat. Commun.">
        <title>Klebsormidium flaccidum genome reveals primary factors for plant terrestrial adaptation.</title>
        <authorList>
            <person name="Hori K."/>
            <person name="Maruyama F."/>
            <person name="Fujisawa T."/>
            <person name="Togashi T."/>
            <person name="Yamamoto N."/>
            <person name="Seo M."/>
            <person name="Sato S."/>
            <person name="Yamada T."/>
            <person name="Mori H."/>
            <person name="Tajima N."/>
            <person name="Moriyama T."/>
            <person name="Ikeuchi M."/>
            <person name="Watanabe M."/>
            <person name="Wada H."/>
            <person name="Kobayashi K."/>
            <person name="Saito M."/>
            <person name="Masuda T."/>
            <person name="Sasaki-Sekimoto Y."/>
            <person name="Mashiguchi K."/>
            <person name="Awai K."/>
            <person name="Shimojima M."/>
            <person name="Masuda S."/>
            <person name="Iwai M."/>
            <person name="Nobusawa T."/>
            <person name="Narise T."/>
            <person name="Kondo S."/>
            <person name="Saito H."/>
            <person name="Sato R."/>
            <person name="Murakawa M."/>
            <person name="Ihara Y."/>
            <person name="Oshima-Yamada Y."/>
            <person name="Ohtaka K."/>
            <person name="Satoh M."/>
            <person name="Sonobe K."/>
            <person name="Ishii M."/>
            <person name="Ohtani R."/>
            <person name="Kanamori-Sato M."/>
            <person name="Honoki R."/>
            <person name="Miyazaki D."/>
            <person name="Mochizuki H."/>
            <person name="Umetsu J."/>
            <person name="Higashi K."/>
            <person name="Shibata D."/>
            <person name="Kamiya Y."/>
            <person name="Sato N."/>
            <person name="Nakamura Y."/>
            <person name="Tabata S."/>
            <person name="Ida S."/>
            <person name="Kurokawa K."/>
            <person name="Ohta H."/>
        </authorList>
    </citation>
    <scope>NUCLEOTIDE SEQUENCE [LARGE SCALE GENOMIC DNA]</scope>
    <source>
        <strain evidence="2 3">NIES-2285</strain>
    </source>
</reference>
<name>A0A1Y1IUZ5_KLENI</name>
<protein>
    <recommendedName>
        <fullName evidence="1">GST C-terminal domain-containing protein</fullName>
    </recommendedName>
</protein>
<dbReference type="OrthoDB" id="9988732at2759"/>